<protein>
    <submittedName>
        <fullName evidence="2">Uncharacterized protein</fullName>
    </submittedName>
</protein>
<dbReference type="WBParaSite" id="nRc.2.0.1.t25698-RA">
    <property type="protein sequence ID" value="nRc.2.0.1.t25698-RA"/>
    <property type="gene ID" value="nRc.2.0.1.g25698"/>
</dbReference>
<dbReference type="Proteomes" id="UP000887565">
    <property type="component" value="Unplaced"/>
</dbReference>
<proteinExistence type="predicted"/>
<keyword evidence="1" id="KW-1185">Reference proteome</keyword>
<evidence type="ECO:0000313" key="2">
    <source>
        <dbReference type="WBParaSite" id="nRc.2.0.1.t25698-RA"/>
    </source>
</evidence>
<evidence type="ECO:0000313" key="1">
    <source>
        <dbReference type="Proteomes" id="UP000887565"/>
    </source>
</evidence>
<reference evidence="2" key="1">
    <citation type="submission" date="2022-11" db="UniProtKB">
        <authorList>
            <consortium name="WormBaseParasite"/>
        </authorList>
    </citation>
    <scope>IDENTIFICATION</scope>
</reference>
<dbReference type="AlphaFoldDB" id="A0A915JHV8"/>
<organism evidence="1 2">
    <name type="scientific">Romanomermis culicivorax</name>
    <name type="common">Nematode worm</name>
    <dbReference type="NCBI Taxonomy" id="13658"/>
    <lineage>
        <taxon>Eukaryota</taxon>
        <taxon>Metazoa</taxon>
        <taxon>Ecdysozoa</taxon>
        <taxon>Nematoda</taxon>
        <taxon>Enoplea</taxon>
        <taxon>Dorylaimia</taxon>
        <taxon>Mermithida</taxon>
        <taxon>Mermithoidea</taxon>
        <taxon>Mermithidae</taxon>
        <taxon>Romanomermis</taxon>
    </lineage>
</organism>
<name>A0A915JHV8_ROMCU</name>
<sequence>MQSADKKLRSDIIASTVNLEEERNWQRSQTKWRLQYLTDRDKCWNFRRITFRNLSISTRGLTQLCPNRQGRKRRRRRKKFRKTEQRRTYIVKDGYQLINSKNN</sequence>
<accession>A0A915JHV8</accession>